<dbReference type="Pfam" id="PF00005">
    <property type="entry name" value="ABC_tran"/>
    <property type="match status" value="1"/>
</dbReference>
<dbReference type="GO" id="GO:0005524">
    <property type="term" value="F:ATP binding"/>
    <property type="evidence" value="ECO:0007669"/>
    <property type="project" value="UniProtKB-KW"/>
</dbReference>
<evidence type="ECO:0000313" key="7">
    <source>
        <dbReference type="Proteomes" id="UP001589867"/>
    </source>
</evidence>
<keyword evidence="7" id="KW-1185">Reference proteome</keyword>
<sequence>MTKRYGAGDSAVEAIRDISLTVADGEFICIVGPSGAGKTTLLKCMCGLLKSTSGSIQLDGVEISGPPKRVACVFQDYGRSLMPWLTVERNVGLPLKNKVSSRAERDRRVRSALEQVGLDGFGRQYPWQLSGGMQQRVAIARALAYEPEILLLDEPFASVDAQTRADLEDLVLGVHATSGITMVLVTHDIDEAVYLADRVVVLSARPSTVIETLSVPLPRPRDQVTTKADRRFAELRTRVLTLIRRTGAVPVAVDSSLPERGTHDGAPMRSLQR</sequence>
<keyword evidence="2" id="KW-0547">Nucleotide-binding</keyword>
<dbReference type="InterPro" id="IPR050166">
    <property type="entry name" value="ABC_transporter_ATP-bind"/>
</dbReference>
<proteinExistence type="predicted"/>
<organism evidence="6 7">
    <name type="scientific">Phytohabitans kaempferiae</name>
    <dbReference type="NCBI Taxonomy" id="1620943"/>
    <lineage>
        <taxon>Bacteria</taxon>
        <taxon>Bacillati</taxon>
        <taxon>Actinomycetota</taxon>
        <taxon>Actinomycetes</taxon>
        <taxon>Micromonosporales</taxon>
        <taxon>Micromonosporaceae</taxon>
    </lineage>
</organism>
<evidence type="ECO:0000259" key="5">
    <source>
        <dbReference type="PROSITE" id="PS50893"/>
    </source>
</evidence>
<dbReference type="Gene3D" id="3.40.50.300">
    <property type="entry name" value="P-loop containing nucleotide triphosphate hydrolases"/>
    <property type="match status" value="1"/>
</dbReference>
<dbReference type="InterPro" id="IPR003593">
    <property type="entry name" value="AAA+_ATPase"/>
</dbReference>
<dbReference type="Proteomes" id="UP001589867">
    <property type="component" value="Unassembled WGS sequence"/>
</dbReference>
<dbReference type="SUPFAM" id="SSF52540">
    <property type="entry name" value="P-loop containing nucleoside triphosphate hydrolases"/>
    <property type="match status" value="1"/>
</dbReference>
<dbReference type="PANTHER" id="PTHR42788:SF13">
    <property type="entry name" value="ALIPHATIC SULFONATES IMPORT ATP-BINDING PROTEIN SSUB"/>
    <property type="match status" value="1"/>
</dbReference>
<evidence type="ECO:0000256" key="2">
    <source>
        <dbReference type="ARBA" id="ARBA00022741"/>
    </source>
</evidence>
<dbReference type="PANTHER" id="PTHR42788">
    <property type="entry name" value="TAURINE IMPORT ATP-BINDING PROTEIN-RELATED"/>
    <property type="match status" value="1"/>
</dbReference>
<evidence type="ECO:0000256" key="4">
    <source>
        <dbReference type="SAM" id="MobiDB-lite"/>
    </source>
</evidence>
<dbReference type="PROSITE" id="PS00211">
    <property type="entry name" value="ABC_TRANSPORTER_1"/>
    <property type="match status" value="1"/>
</dbReference>
<evidence type="ECO:0000313" key="6">
    <source>
        <dbReference type="EMBL" id="MFC0532349.1"/>
    </source>
</evidence>
<dbReference type="RefSeq" id="WP_377258247.1">
    <property type="nucleotide sequence ID" value="NZ_JBHLUH010000070.1"/>
</dbReference>
<keyword evidence="3 6" id="KW-0067">ATP-binding</keyword>
<evidence type="ECO:0000256" key="1">
    <source>
        <dbReference type="ARBA" id="ARBA00022448"/>
    </source>
</evidence>
<dbReference type="InterPro" id="IPR027417">
    <property type="entry name" value="P-loop_NTPase"/>
</dbReference>
<dbReference type="CDD" id="cd03293">
    <property type="entry name" value="ABC_NrtD_SsuB_transporters"/>
    <property type="match status" value="1"/>
</dbReference>
<accession>A0ABV6MCX0</accession>
<dbReference type="InterPro" id="IPR003439">
    <property type="entry name" value="ABC_transporter-like_ATP-bd"/>
</dbReference>
<name>A0ABV6MCX0_9ACTN</name>
<comment type="caution">
    <text evidence="6">The sequence shown here is derived from an EMBL/GenBank/DDBJ whole genome shotgun (WGS) entry which is preliminary data.</text>
</comment>
<dbReference type="SMART" id="SM00382">
    <property type="entry name" value="AAA"/>
    <property type="match status" value="1"/>
</dbReference>
<dbReference type="InterPro" id="IPR017871">
    <property type="entry name" value="ABC_transporter-like_CS"/>
</dbReference>
<reference evidence="6 7" key="1">
    <citation type="submission" date="2024-09" db="EMBL/GenBank/DDBJ databases">
        <authorList>
            <person name="Sun Q."/>
            <person name="Mori K."/>
        </authorList>
    </citation>
    <scope>NUCLEOTIDE SEQUENCE [LARGE SCALE GENOMIC DNA]</scope>
    <source>
        <strain evidence="6 7">TBRC 3947</strain>
    </source>
</reference>
<evidence type="ECO:0000256" key="3">
    <source>
        <dbReference type="ARBA" id="ARBA00022840"/>
    </source>
</evidence>
<feature type="region of interest" description="Disordered" evidence="4">
    <location>
        <begin position="254"/>
        <end position="273"/>
    </location>
</feature>
<keyword evidence="1" id="KW-0813">Transport</keyword>
<feature type="domain" description="ABC transporter" evidence="5">
    <location>
        <begin position="2"/>
        <end position="229"/>
    </location>
</feature>
<dbReference type="EMBL" id="JBHLUH010000070">
    <property type="protein sequence ID" value="MFC0532349.1"/>
    <property type="molecule type" value="Genomic_DNA"/>
</dbReference>
<gene>
    <name evidence="6" type="ORF">ACFFIA_32350</name>
</gene>
<protein>
    <submittedName>
        <fullName evidence="6">ABC transporter ATP-binding protein</fullName>
    </submittedName>
</protein>
<dbReference type="PROSITE" id="PS50893">
    <property type="entry name" value="ABC_TRANSPORTER_2"/>
    <property type="match status" value="1"/>
</dbReference>